<dbReference type="PANTHER" id="PTHR48475">
    <property type="entry name" value="RIBONUCLEASE H"/>
    <property type="match status" value="1"/>
</dbReference>
<name>A0A1U8HNN3_GOSHI</name>
<evidence type="ECO:0000313" key="3">
    <source>
        <dbReference type="RefSeq" id="XP_016667655.1"/>
    </source>
</evidence>
<accession>A0A1U8HNN3</accession>
<feature type="domain" description="RNase H type-1" evidence="1">
    <location>
        <begin position="98"/>
        <end position="166"/>
    </location>
</feature>
<dbReference type="InterPro" id="IPR002156">
    <property type="entry name" value="RNaseH_domain"/>
</dbReference>
<dbReference type="GO" id="GO:0003676">
    <property type="term" value="F:nucleic acid binding"/>
    <property type="evidence" value="ECO:0007669"/>
    <property type="project" value="InterPro"/>
</dbReference>
<dbReference type="KEGG" id="ghi:107887955"/>
<dbReference type="InterPro" id="IPR036397">
    <property type="entry name" value="RNaseH_sf"/>
</dbReference>
<protein>
    <recommendedName>
        <fullName evidence="1">RNase H type-1 domain-containing protein</fullName>
    </recommendedName>
</protein>
<evidence type="ECO:0000313" key="2">
    <source>
        <dbReference type="Proteomes" id="UP000818029"/>
    </source>
</evidence>
<dbReference type="Gene3D" id="3.30.420.10">
    <property type="entry name" value="Ribonuclease H-like superfamily/Ribonuclease H"/>
    <property type="match status" value="1"/>
</dbReference>
<proteinExistence type="predicted"/>
<dbReference type="Proteomes" id="UP000818029">
    <property type="component" value="Chromosome A03"/>
</dbReference>
<reference evidence="3" key="2">
    <citation type="submission" date="2025-08" db="UniProtKB">
        <authorList>
            <consortium name="RefSeq"/>
        </authorList>
    </citation>
    <scope>IDENTIFICATION</scope>
</reference>
<dbReference type="InterPro" id="IPR012337">
    <property type="entry name" value="RNaseH-like_sf"/>
</dbReference>
<dbReference type="RefSeq" id="XP_016667655.1">
    <property type="nucleotide sequence ID" value="XM_016812166.1"/>
</dbReference>
<dbReference type="SUPFAM" id="SSF53098">
    <property type="entry name" value="Ribonuclease H-like"/>
    <property type="match status" value="1"/>
</dbReference>
<dbReference type="GeneID" id="107887955"/>
<sequence>MESNALNGRTARWKILLFEFDIIYVSEKAVKGSAIVEFLASRALEDYEPLNFDLLNKEIVYVAAIEEDTTKDRSWKLNFDGASNAMGNEIGAVLVSPAIERKIKSLEVYRDSVLVIYQLRGEWETRDSKLINYRRLVLGLVEEFDDSSFNYLPHDENQMADALAALASTVKVGRQEDVKPI</sequence>
<dbReference type="PaxDb" id="3635-A0A1U8HNN3"/>
<organism evidence="2 3">
    <name type="scientific">Gossypium hirsutum</name>
    <name type="common">Upland cotton</name>
    <name type="synonym">Gossypium mexicanum</name>
    <dbReference type="NCBI Taxonomy" id="3635"/>
    <lineage>
        <taxon>Eukaryota</taxon>
        <taxon>Viridiplantae</taxon>
        <taxon>Streptophyta</taxon>
        <taxon>Embryophyta</taxon>
        <taxon>Tracheophyta</taxon>
        <taxon>Spermatophyta</taxon>
        <taxon>Magnoliopsida</taxon>
        <taxon>eudicotyledons</taxon>
        <taxon>Gunneridae</taxon>
        <taxon>Pentapetalae</taxon>
        <taxon>rosids</taxon>
        <taxon>malvids</taxon>
        <taxon>Malvales</taxon>
        <taxon>Malvaceae</taxon>
        <taxon>Malvoideae</taxon>
        <taxon>Gossypium</taxon>
    </lineage>
</organism>
<reference evidence="2" key="1">
    <citation type="journal article" date="2020" name="Nat. Genet.">
        <title>Genomic diversifications of five Gossypium allopolyploid species and their impact on cotton improvement.</title>
        <authorList>
            <person name="Chen Z.J."/>
            <person name="Sreedasyam A."/>
            <person name="Ando A."/>
            <person name="Song Q."/>
            <person name="De Santiago L.M."/>
            <person name="Hulse-Kemp A.M."/>
            <person name="Ding M."/>
            <person name="Ye W."/>
            <person name="Kirkbride R.C."/>
            <person name="Jenkins J."/>
            <person name="Plott C."/>
            <person name="Lovell J."/>
            <person name="Lin Y.M."/>
            <person name="Vaughn R."/>
            <person name="Liu B."/>
            <person name="Simpson S."/>
            <person name="Scheffler B.E."/>
            <person name="Wen L."/>
            <person name="Saski C.A."/>
            <person name="Grover C.E."/>
            <person name="Hu G."/>
            <person name="Conover J.L."/>
            <person name="Carlson J.W."/>
            <person name="Shu S."/>
            <person name="Boston L.B."/>
            <person name="Williams M."/>
            <person name="Peterson D.G."/>
            <person name="McGee K."/>
            <person name="Jones D.C."/>
            <person name="Wendel J.F."/>
            <person name="Stelly D.M."/>
            <person name="Grimwood J."/>
            <person name="Schmutz J."/>
        </authorList>
    </citation>
    <scope>NUCLEOTIDE SEQUENCE [LARGE SCALE GENOMIC DNA]</scope>
    <source>
        <strain evidence="2">cv. TM-1</strain>
    </source>
</reference>
<gene>
    <name evidence="3" type="primary">LOC107887955</name>
</gene>
<keyword evidence="2" id="KW-1185">Reference proteome</keyword>
<dbReference type="AlphaFoldDB" id="A0A1U8HNN3"/>
<dbReference type="PANTHER" id="PTHR48475:SF1">
    <property type="entry name" value="RNASE H TYPE-1 DOMAIN-CONTAINING PROTEIN"/>
    <property type="match status" value="1"/>
</dbReference>
<dbReference type="GO" id="GO:0004523">
    <property type="term" value="F:RNA-DNA hybrid ribonuclease activity"/>
    <property type="evidence" value="ECO:0007669"/>
    <property type="project" value="InterPro"/>
</dbReference>
<evidence type="ECO:0000259" key="1">
    <source>
        <dbReference type="Pfam" id="PF13456"/>
    </source>
</evidence>
<dbReference type="Pfam" id="PF13456">
    <property type="entry name" value="RVT_3"/>
    <property type="match status" value="1"/>
</dbReference>